<dbReference type="PROSITE" id="PS51790">
    <property type="entry name" value="MSRB"/>
    <property type="match status" value="1"/>
</dbReference>
<protein>
    <recommendedName>
        <fullName evidence="6">Peptide methionine sulfoxide reductase MsrA</fullName>
        <shortName evidence="6">Protein-methionine-S-oxide reductase</shortName>
        <ecNumber evidence="6">1.8.4.11</ecNumber>
    </recommendedName>
    <alternativeName>
        <fullName evidence="6">Peptide-methionine (S)-S-oxide reductase</fullName>
        <shortName evidence="6">Peptide Met(O) reductase</shortName>
    </alternativeName>
</protein>
<evidence type="ECO:0000256" key="2">
    <source>
        <dbReference type="ARBA" id="ARBA00023268"/>
    </source>
</evidence>
<dbReference type="NCBIfam" id="TIGR00357">
    <property type="entry name" value="peptide-methionine (R)-S-oxide reductase MsrB"/>
    <property type="match status" value="1"/>
</dbReference>
<reference evidence="9 10" key="1">
    <citation type="submission" date="2020-02" db="EMBL/GenBank/DDBJ databases">
        <title>Characterization of phylogenetic diversity of novel bifidobacterial species isolated in Czech ZOOs.</title>
        <authorList>
            <person name="Lugli G.A."/>
            <person name="Vera N.B."/>
            <person name="Ventura M."/>
        </authorList>
    </citation>
    <scope>NUCLEOTIDE SEQUENCE [LARGE SCALE GENOMIC DNA]</scope>
    <source>
        <strain evidence="9 10">DSM 109958</strain>
    </source>
</reference>
<comment type="catalytic activity">
    <reaction evidence="5 6">
        <text>[thioredoxin]-disulfide + L-methionine + H2O = L-methionine (S)-S-oxide + [thioredoxin]-dithiol</text>
        <dbReference type="Rhea" id="RHEA:19993"/>
        <dbReference type="Rhea" id="RHEA-COMP:10698"/>
        <dbReference type="Rhea" id="RHEA-COMP:10700"/>
        <dbReference type="ChEBI" id="CHEBI:15377"/>
        <dbReference type="ChEBI" id="CHEBI:29950"/>
        <dbReference type="ChEBI" id="CHEBI:50058"/>
        <dbReference type="ChEBI" id="CHEBI:57844"/>
        <dbReference type="ChEBI" id="CHEBI:58772"/>
        <dbReference type="EC" id="1.8.4.11"/>
    </reaction>
</comment>
<dbReference type="InterPro" id="IPR002569">
    <property type="entry name" value="Met_Sox_Rdtase_MsrA_dom"/>
</dbReference>
<comment type="catalytic activity">
    <reaction evidence="3 6">
        <text>L-methionyl-[protein] + [thioredoxin]-disulfide + H2O = L-methionyl-(S)-S-oxide-[protein] + [thioredoxin]-dithiol</text>
        <dbReference type="Rhea" id="RHEA:14217"/>
        <dbReference type="Rhea" id="RHEA-COMP:10698"/>
        <dbReference type="Rhea" id="RHEA-COMP:10700"/>
        <dbReference type="Rhea" id="RHEA-COMP:12313"/>
        <dbReference type="Rhea" id="RHEA-COMP:12315"/>
        <dbReference type="ChEBI" id="CHEBI:15377"/>
        <dbReference type="ChEBI" id="CHEBI:16044"/>
        <dbReference type="ChEBI" id="CHEBI:29950"/>
        <dbReference type="ChEBI" id="CHEBI:44120"/>
        <dbReference type="ChEBI" id="CHEBI:50058"/>
        <dbReference type="EC" id="1.8.4.11"/>
    </reaction>
</comment>
<dbReference type="EC" id="1.8.4.11" evidence="6"/>
<dbReference type="InterPro" id="IPR050162">
    <property type="entry name" value="MsrA_MetSO_reductase"/>
</dbReference>
<evidence type="ECO:0000313" key="9">
    <source>
        <dbReference type="EMBL" id="NMN00840.1"/>
    </source>
</evidence>
<keyword evidence="2" id="KW-0511">Multifunctional enzyme</keyword>
<sequence length="440" mass="47745">MCRRAGPATDRGIATVSRAHRCHTEGMTNEHVHDMRNDDAGNATGLSTGPSTEESIERGTAKSKTTSAAPAPAAPNVAYFAGGCFWGLERYFQAVDGVTGTTVGYAQSTVPNPTYEQVCSGSTDAAETVRVEFDPARVSLRTLVLLFLEVIDPFSVDAQGPDHGRQYRTGMFYVADDNVDDAAQGDADGATTDADMPRIGTTDASGADAAAPDSPAGLAARSVAAHATGNAQQDVYVAALEQLIDRDPRRPAVLVEPLRNFYPAEEHHQDYLVKNPGGYCHIPLAAIANVKRRQRYVERIWDLTLEQFAVTQRAATERPFTNAYDRTFEPGVYVDVVSGEPLFLSTDKFDSGCGWPAFSKPIRDDLLTEHEDDRVPGRPRIEVRTADTQIHLGHVFADGPANRGGLRYCMNSAALRFVPLSRMAEEGYGDLIPRLEQPAQ</sequence>
<dbReference type="SUPFAM" id="SSF51316">
    <property type="entry name" value="Mss4-like"/>
    <property type="match status" value="1"/>
</dbReference>
<feature type="compositionally biased region" description="Polar residues" evidence="7">
    <location>
        <begin position="44"/>
        <end position="53"/>
    </location>
</feature>
<comment type="catalytic activity">
    <reaction evidence="4">
        <text>L-methionyl-[protein] + [thioredoxin]-disulfide + H2O = L-methionyl-(R)-S-oxide-[protein] + [thioredoxin]-dithiol</text>
        <dbReference type="Rhea" id="RHEA:24164"/>
        <dbReference type="Rhea" id="RHEA-COMP:10698"/>
        <dbReference type="Rhea" id="RHEA-COMP:10700"/>
        <dbReference type="Rhea" id="RHEA-COMP:12313"/>
        <dbReference type="Rhea" id="RHEA-COMP:12314"/>
        <dbReference type="ChEBI" id="CHEBI:15377"/>
        <dbReference type="ChEBI" id="CHEBI:16044"/>
        <dbReference type="ChEBI" id="CHEBI:29950"/>
        <dbReference type="ChEBI" id="CHEBI:45764"/>
        <dbReference type="ChEBI" id="CHEBI:50058"/>
        <dbReference type="EC" id="1.8.4.12"/>
    </reaction>
</comment>
<evidence type="ECO:0000256" key="1">
    <source>
        <dbReference type="ARBA" id="ARBA00023002"/>
    </source>
</evidence>
<feature type="region of interest" description="Disordered" evidence="7">
    <location>
        <begin position="26"/>
        <end position="70"/>
    </location>
</feature>
<feature type="region of interest" description="Disordered" evidence="7">
    <location>
        <begin position="183"/>
        <end position="214"/>
    </location>
</feature>
<comment type="function">
    <text evidence="6">Has an important function as a repair enzyme for proteins that have been inactivated by oxidation. Catalyzes the reversible oxidation-reduction of methionine sulfoxide in proteins to methionine.</text>
</comment>
<dbReference type="NCBIfam" id="TIGR00401">
    <property type="entry name" value="msrA"/>
    <property type="match status" value="1"/>
</dbReference>
<keyword evidence="1 6" id="KW-0560">Oxidoreductase</keyword>
<dbReference type="GO" id="GO:0033743">
    <property type="term" value="F:peptide-methionine (R)-S-oxide reductase activity"/>
    <property type="evidence" value="ECO:0007669"/>
    <property type="project" value="UniProtKB-EC"/>
</dbReference>
<feature type="active site" evidence="6">
    <location>
        <position position="84"/>
    </location>
</feature>
<name>A0A7Y0F2H6_9BIFI</name>
<feature type="compositionally biased region" description="Low complexity" evidence="7">
    <location>
        <begin position="204"/>
        <end position="214"/>
    </location>
</feature>
<dbReference type="GO" id="GO:0005737">
    <property type="term" value="C:cytoplasm"/>
    <property type="evidence" value="ECO:0007669"/>
    <property type="project" value="TreeGrafter"/>
</dbReference>
<dbReference type="Pfam" id="PF01641">
    <property type="entry name" value="SelR"/>
    <property type="match status" value="1"/>
</dbReference>
<dbReference type="SUPFAM" id="SSF55068">
    <property type="entry name" value="Peptide methionine sulfoxide reductase"/>
    <property type="match status" value="2"/>
</dbReference>
<comment type="caution">
    <text evidence="9">The sequence shown here is derived from an EMBL/GenBank/DDBJ whole genome shotgun (WGS) entry which is preliminary data.</text>
</comment>
<dbReference type="AlphaFoldDB" id="A0A7Y0F2H6"/>
<evidence type="ECO:0000256" key="3">
    <source>
        <dbReference type="ARBA" id="ARBA00047806"/>
    </source>
</evidence>
<evidence type="ECO:0000259" key="8">
    <source>
        <dbReference type="PROSITE" id="PS51790"/>
    </source>
</evidence>
<dbReference type="Gene3D" id="3.30.1060.10">
    <property type="entry name" value="Peptide methionine sulphoxide reductase MsrA"/>
    <property type="match status" value="2"/>
</dbReference>
<evidence type="ECO:0000256" key="6">
    <source>
        <dbReference type="HAMAP-Rule" id="MF_01401"/>
    </source>
</evidence>
<dbReference type="InterPro" id="IPR011057">
    <property type="entry name" value="Mss4-like_sf"/>
</dbReference>
<accession>A0A7Y0F2H6</accession>
<evidence type="ECO:0000256" key="7">
    <source>
        <dbReference type="SAM" id="MobiDB-lite"/>
    </source>
</evidence>
<gene>
    <name evidence="6" type="primary">msrA</name>
    <name evidence="9" type="ORF">G1C96_1419</name>
</gene>
<dbReference type="GO" id="GO:0008113">
    <property type="term" value="F:peptide-methionine (S)-S-oxide reductase activity"/>
    <property type="evidence" value="ECO:0007669"/>
    <property type="project" value="UniProtKB-UniRule"/>
</dbReference>
<dbReference type="Pfam" id="PF01625">
    <property type="entry name" value="PMSR"/>
    <property type="match status" value="2"/>
</dbReference>
<evidence type="ECO:0000256" key="4">
    <source>
        <dbReference type="ARBA" id="ARBA00048488"/>
    </source>
</evidence>
<dbReference type="Proteomes" id="UP000588277">
    <property type="component" value="Unassembled WGS sequence"/>
</dbReference>
<dbReference type="PANTHER" id="PTHR42799:SF2">
    <property type="entry name" value="MITOCHONDRIAL PEPTIDE METHIONINE SULFOXIDE REDUCTASE"/>
    <property type="match status" value="1"/>
</dbReference>
<proteinExistence type="inferred from homology"/>
<evidence type="ECO:0000256" key="5">
    <source>
        <dbReference type="ARBA" id="ARBA00048782"/>
    </source>
</evidence>
<dbReference type="InterPro" id="IPR002579">
    <property type="entry name" value="Met_Sox_Rdtase_MsrB_dom"/>
</dbReference>
<feature type="compositionally biased region" description="Basic and acidic residues" evidence="7">
    <location>
        <begin position="26"/>
        <end position="39"/>
    </location>
</feature>
<dbReference type="HAMAP" id="MF_01401">
    <property type="entry name" value="MsrA"/>
    <property type="match status" value="1"/>
</dbReference>
<keyword evidence="10" id="KW-1185">Reference proteome</keyword>
<evidence type="ECO:0000313" key="10">
    <source>
        <dbReference type="Proteomes" id="UP000588277"/>
    </source>
</evidence>
<feature type="domain" description="MsrB" evidence="8">
    <location>
        <begin position="296"/>
        <end position="420"/>
    </location>
</feature>
<dbReference type="InterPro" id="IPR036509">
    <property type="entry name" value="Met_Sox_Rdtase_MsrA_sf"/>
</dbReference>
<dbReference type="GO" id="GO:0034599">
    <property type="term" value="P:cellular response to oxidative stress"/>
    <property type="evidence" value="ECO:0007669"/>
    <property type="project" value="TreeGrafter"/>
</dbReference>
<dbReference type="EMBL" id="JAAIIH010000011">
    <property type="protein sequence ID" value="NMN00840.1"/>
    <property type="molecule type" value="Genomic_DNA"/>
</dbReference>
<dbReference type="Gene3D" id="2.170.150.20">
    <property type="entry name" value="Peptide methionine sulfoxide reductase"/>
    <property type="match status" value="1"/>
</dbReference>
<feature type="compositionally biased region" description="Low complexity" evidence="7">
    <location>
        <begin position="183"/>
        <end position="194"/>
    </location>
</feature>
<organism evidence="9 10">
    <name type="scientific">Bifidobacterium moraviense</name>
    <dbReference type="NCBI Taxonomy" id="2675323"/>
    <lineage>
        <taxon>Bacteria</taxon>
        <taxon>Bacillati</taxon>
        <taxon>Actinomycetota</taxon>
        <taxon>Actinomycetes</taxon>
        <taxon>Bifidobacteriales</taxon>
        <taxon>Bifidobacteriaceae</taxon>
        <taxon>Bifidobacterium</taxon>
    </lineage>
</organism>
<dbReference type="PANTHER" id="PTHR42799">
    <property type="entry name" value="MITOCHONDRIAL PEPTIDE METHIONINE SULFOXIDE REDUCTASE"/>
    <property type="match status" value="1"/>
</dbReference>
<comment type="similarity">
    <text evidence="6">Belongs to the MsrA Met sulfoxide reductase family.</text>
</comment>